<protein>
    <recommendedName>
        <fullName evidence="8">Xylanolytic transcriptional activator regulatory domain-containing protein</fullName>
    </recommendedName>
</protein>
<dbReference type="GeneID" id="25332402"/>
<proteinExistence type="predicted"/>
<keyword evidence="5" id="KW-0804">Transcription</keyword>
<dbReference type="HOGENOM" id="CLU_619688_0_0_1"/>
<keyword evidence="4" id="KW-0238">DNA-binding</keyword>
<dbReference type="GO" id="GO:0008270">
    <property type="term" value="F:zinc ion binding"/>
    <property type="evidence" value="ECO:0007669"/>
    <property type="project" value="InterPro"/>
</dbReference>
<dbReference type="OrthoDB" id="2154091at2759"/>
<evidence type="ECO:0000259" key="8">
    <source>
        <dbReference type="SMART" id="SM00906"/>
    </source>
</evidence>
<dbReference type="InterPro" id="IPR051615">
    <property type="entry name" value="Transcr_Regulatory_Elem"/>
</dbReference>
<keyword evidence="1" id="KW-0479">Metal-binding</keyword>
<dbReference type="GO" id="GO:0006351">
    <property type="term" value="P:DNA-templated transcription"/>
    <property type="evidence" value="ECO:0007669"/>
    <property type="project" value="InterPro"/>
</dbReference>
<dbReference type="InterPro" id="IPR007219">
    <property type="entry name" value="XnlR_reg_dom"/>
</dbReference>
<dbReference type="RefSeq" id="XP_013312392.1">
    <property type="nucleotide sequence ID" value="XM_013456938.1"/>
</dbReference>
<evidence type="ECO:0000256" key="3">
    <source>
        <dbReference type="ARBA" id="ARBA00023015"/>
    </source>
</evidence>
<reference evidence="9 10" key="1">
    <citation type="submission" date="2015-01" db="EMBL/GenBank/DDBJ databases">
        <title>The Genome Sequence of Exophiala xenobiotica CBS118157.</title>
        <authorList>
            <consortium name="The Broad Institute Genomics Platform"/>
            <person name="Cuomo C."/>
            <person name="de Hoog S."/>
            <person name="Gorbushina A."/>
            <person name="Stielow B."/>
            <person name="Teixiera M."/>
            <person name="Abouelleil A."/>
            <person name="Chapman S.B."/>
            <person name="Priest M."/>
            <person name="Young S.K."/>
            <person name="Wortman J."/>
            <person name="Nusbaum C."/>
            <person name="Birren B."/>
        </authorList>
    </citation>
    <scope>NUCLEOTIDE SEQUENCE [LARGE SCALE GENOMIC DNA]</scope>
    <source>
        <strain evidence="9 10">CBS 118157</strain>
    </source>
</reference>
<keyword evidence="3" id="KW-0805">Transcription regulation</keyword>
<evidence type="ECO:0000256" key="1">
    <source>
        <dbReference type="ARBA" id="ARBA00022723"/>
    </source>
</evidence>
<dbReference type="STRING" id="348802.A0A0D2E8Q7"/>
<feature type="region of interest" description="Disordered" evidence="7">
    <location>
        <begin position="1"/>
        <end position="44"/>
    </location>
</feature>
<keyword evidence="2" id="KW-0862">Zinc</keyword>
<evidence type="ECO:0000256" key="4">
    <source>
        <dbReference type="ARBA" id="ARBA00023125"/>
    </source>
</evidence>
<dbReference type="CDD" id="cd12148">
    <property type="entry name" value="fungal_TF_MHR"/>
    <property type="match status" value="1"/>
</dbReference>
<evidence type="ECO:0000256" key="7">
    <source>
        <dbReference type="SAM" id="MobiDB-lite"/>
    </source>
</evidence>
<dbReference type="PANTHER" id="PTHR31313:SF81">
    <property type="entry name" value="TY1 ENHANCER ACTIVATOR"/>
    <property type="match status" value="1"/>
</dbReference>
<dbReference type="Proteomes" id="UP000054342">
    <property type="component" value="Unassembled WGS sequence"/>
</dbReference>
<keyword evidence="6" id="KW-0539">Nucleus</keyword>
<dbReference type="GO" id="GO:0003677">
    <property type="term" value="F:DNA binding"/>
    <property type="evidence" value="ECO:0007669"/>
    <property type="project" value="UniProtKB-KW"/>
</dbReference>
<keyword evidence="10" id="KW-1185">Reference proteome</keyword>
<evidence type="ECO:0000313" key="9">
    <source>
        <dbReference type="EMBL" id="KIW51808.1"/>
    </source>
</evidence>
<gene>
    <name evidence="9" type="ORF">PV05_10494</name>
</gene>
<organism evidence="9 10">
    <name type="scientific">Exophiala xenobiotica</name>
    <dbReference type="NCBI Taxonomy" id="348802"/>
    <lineage>
        <taxon>Eukaryota</taxon>
        <taxon>Fungi</taxon>
        <taxon>Dikarya</taxon>
        <taxon>Ascomycota</taxon>
        <taxon>Pezizomycotina</taxon>
        <taxon>Eurotiomycetes</taxon>
        <taxon>Chaetothyriomycetidae</taxon>
        <taxon>Chaetothyriales</taxon>
        <taxon>Herpotrichiellaceae</taxon>
        <taxon>Exophiala</taxon>
    </lineage>
</organism>
<evidence type="ECO:0000256" key="2">
    <source>
        <dbReference type="ARBA" id="ARBA00022833"/>
    </source>
</evidence>
<sequence length="442" mass="48717">MTEGGIVQKLKDGTPEEAQSVLASLRGAHRDPPNAFGQGSGVDSFRDSSSAFQFDFAEGAEASGHDMNNLLESSNDFDYEVVHNFQSSSLMNDLSKVVSRLDIDERGDVQYFGPSSNMNLVSDVPRIPADPWPSGASGPPGDQSQLAQELGFGDDMTFSAQVNAGHFDTGPLMHQSTARNPAPDIYTNTALENHLLALYWTWQHPFFLLFSKRLFMRDLEAVRARMSSLPAAKEEVRMKHYSPLLLNAILAHASHLTTRPEVRTDPQQPSSAGNRYFAKARQLLEGEIERPGITTVQALALMGSREAGCGRDAGLGWLYSGMSFRIAVDLGLHLSSEELVKSGRMSQEDSDARLITFWGCYLYDKGWSAYLGRPESIPPHLVETTPRLSEQINAETEYPHWIPYSDDPLSLEAKEPVVAHTILTSCQIVSLAEILGSIMRNL</sequence>
<feature type="domain" description="Xylanolytic transcriptional activator regulatory" evidence="8">
    <location>
        <begin position="316"/>
        <end position="395"/>
    </location>
</feature>
<name>A0A0D2E8Q7_9EURO</name>
<dbReference type="EMBL" id="KN847322">
    <property type="protein sequence ID" value="KIW51808.1"/>
    <property type="molecule type" value="Genomic_DNA"/>
</dbReference>
<evidence type="ECO:0000313" key="10">
    <source>
        <dbReference type="Proteomes" id="UP000054342"/>
    </source>
</evidence>
<dbReference type="SMART" id="SM00906">
    <property type="entry name" value="Fungal_trans"/>
    <property type="match status" value="1"/>
</dbReference>
<evidence type="ECO:0000256" key="5">
    <source>
        <dbReference type="ARBA" id="ARBA00023163"/>
    </source>
</evidence>
<dbReference type="AlphaFoldDB" id="A0A0D2E8Q7"/>
<accession>A0A0D2E8Q7</accession>
<evidence type="ECO:0000256" key="6">
    <source>
        <dbReference type="ARBA" id="ARBA00023242"/>
    </source>
</evidence>
<dbReference type="Pfam" id="PF04082">
    <property type="entry name" value="Fungal_trans"/>
    <property type="match status" value="1"/>
</dbReference>
<dbReference type="PANTHER" id="PTHR31313">
    <property type="entry name" value="TY1 ENHANCER ACTIVATOR"/>
    <property type="match status" value="1"/>
</dbReference>